<sequence>MAPQSTSTATLIQNQLTAGKQELDCNHNDVSERVRHPAGISSTVKRPRNSGDMNERSRKLIRNCFSHLNTNLNVLVIGARGAGKSSLINSMNMSLTQEWKDRARYCPGRNHLLDECVMYHNKKAGGKVVFWDAMGFENINDEDHAVLILRYILEGRIPAKCIPCVLLMSKETIKKRYHRIVEANRRIDLVLYVSALNEEPQTSFMSNIARAINTSKHASVNRIPIVSVATKTDLIEDKLPLHDRLHEYSLENLITTQSFQQRPRRRRLPPVPEVVASTKLVDNYKCELEPWSDESANPSSMCSSPERDSQLLAVWREIISRTATCSGGDRRKRAYSAGAQSRPMCRCLPFRLDYMRLRSASF</sequence>
<accession>A0A6F9DGP7</accession>
<evidence type="ECO:0000313" key="2">
    <source>
        <dbReference type="EMBL" id="CAB3260326.1"/>
    </source>
</evidence>
<evidence type="ECO:0000256" key="1">
    <source>
        <dbReference type="SAM" id="MobiDB-lite"/>
    </source>
</evidence>
<dbReference type="CDD" id="cd00882">
    <property type="entry name" value="Ras_like_GTPase"/>
    <property type="match status" value="1"/>
</dbReference>
<dbReference type="InterPro" id="IPR027417">
    <property type="entry name" value="P-loop_NTPase"/>
</dbReference>
<dbReference type="InterPro" id="IPR008533">
    <property type="entry name" value="DUF815"/>
</dbReference>
<dbReference type="SUPFAM" id="SSF52540">
    <property type="entry name" value="P-loop containing nucleoside triphosphate hydrolases"/>
    <property type="match status" value="1"/>
</dbReference>
<dbReference type="Gene3D" id="3.40.50.300">
    <property type="entry name" value="P-loop containing nucleotide triphosphate hydrolases"/>
    <property type="match status" value="1"/>
</dbReference>
<dbReference type="EMBL" id="LR786348">
    <property type="protein sequence ID" value="CAB3260326.1"/>
    <property type="molecule type" value="mRNA"/>
</dbReference>
<gene>
    <name evidence="2" type="primary">LOC100175113</name>
</gene>
<dbReference type="Pfam" id="PF05673">
    <property type="entry name" value="DUF815"/>
    <property type="match status" value="1"/>
</dbReference>
<proteinExistence type="evidence at transcript level"/>
<organism evidence="2">
    <name type="scientific">Phallusia mammillata</name>
    <dbReference type="NCBI Taxonomy" id="59560"/>
    <lineage>
        <taxon>Eukaryota</taxon>
        <taxon>Metazoa</taxon>
        <taxon>Chordata</taxon>
        <taxon>Tunicata</taxon>
        <taxon>Ascidiacea</taxon>
        <taxon>Phlebobranchia</taxon>
        <taxon>Ascidiidae</taxon>
        <taxon>Phallusia</taxon>
    </lineage>
</organism>
<reference evidence="2" key="1">
    <citation type="submission" date="2020-04" db="EMBL/GenBank/DDBJ databases">
        <authorList>
            <person name="Neveu A P."/>
        </authorList>
    </citation>
    <scope>NUCLEOTIDE SEQUENCE</scope>
    <source>
        <tissue evidence="2">Whole embryo</tissue>
    </source>
</reference>
<dbReference type="AlphaFoldDB" id="A0A6F9DGP7"/>
<name>A0A6F9DGP7_9ASCI</name>
<feature type="region of interest" description="Disordered" evidence="1">
    <location>
        <begin position="34"/>
        <end position="55"/>
    </location>
</feature>
<protein>
    <submittedName>
        <fullName evidence="2">Uncharacterized protein LOC100175113</fullName>
    </submittedName>
</protein>